<evidence type="ECO:0000313" key="3">
    <source>
        <dbReference type="EMBL" id="SVE26271.1"/>
    </source>
</evidence>
<accession>A0A383C274</accession>
<feature type="domain" description="Excalibur calcium-binding" evidence="2">
    <location>
        <begin position="155"/>
        <end position="195"/>
    </location>
</feature>
<proteinExistence type="predicted"/>
<feature type="compositionally biased region" description="Low complexity" evidence="1">
    <location>
        <begin position="132"/>
        <end position="147"/>
    </location>
</feature>
<gene>
    <name evidence="3" type="ORF">METZ01_LOCUS479125</name>
</gene>
<evidence type="ECO:0000259" key="2">
    <source>
        <dbReference type="SMART" id="SM00894"/>
    </source>
</evidence>
<feature type="region of interest" description="Disordered" evidence="1">
    <location>
        <begin position="132"/>
        <end position="158"/>
    </location>
</feature>
<evidence type="ECO:0000256" key="1">
    <source>
        <dbReference type="SAM" id="MobiDB-lite"/>
    </source>
</evidence>
<dbReference type="InterPro" id="IPR008613">
    <property type="entry name" value="Excalibur_Ca-bd_domain"/>
</dbReference>
<reference evidence="3" key="1">
    <citation type="submission" date="2018-05" db="EMBL/GenBank/DDBJ databases">
        <authorList>
            <person name="Lanie J.A."/>
            <person name="Ng W.-L."/>
            <person name="Kazmierczak K.M."/>
            <person name="Andrzejewski T.M."/>
            <person name="Davidsen T.M."/>
            <person name="Wayne K.J."/>
            <person name="Tettelin H."/>
            <person name="Glass J.I."/>
            <person name="Rusch D."/>
            <person name="Podicherti R."/>
            <person name="Tsui H.-C.T."/>
            <person name="Winkler M.E."/>
        </authorList>
    </citation>
    <scope>NUCLEOTIDE SEQUENCE</scope>
</reference>
<organism evidence="3">
    <name type="scientific">marine metagenome</name>
    <dbReference type="NCBI Taxonomy" id="408172"/>
    <lineage>
        <taxon>unclassified sequences</taxon>
        <taxon>metagenomes</taxon>
        <taxon>ecological metagenomes</taxon>
    </lineage>
</organism>
<dbReference type="EMBL" id="UINC01205207">
    <property type="protein sequence ID" value="SVE26271.1"/>
    <property type="molecule type" value="Genomic_DNA"/>
</dbReference>
<dbReference type="SMART" id="SM00894">
    <property type="entry name" value="Excalibur"/>
    <property type="match status" value="1"/>
</dbReference>
<name>A0A383C274_9ZZZZ</name>
<protein>
    <recommendedName>
        <fullName evidence="2">Excalibur calcium-binding domain-containing protein</fullName>
    </recommendedName>
</protein>
<sequence length="201" mass="22249">EDEKAFQRVMAIMFPIRNVLMYDIAVVTQTEWDLLVSELEQREIKETTFTSGPTPKDNYYGRQGIFDLAKNPGGKDIHHDVMKFLEEAGLYLLCHVTTDDFGEMLQETHPEGHDPCGDAEIATRIPFSHLMSSTTTATTSAPPATTSGVPDNPGNTKNCSDFSTYPEAKAWFDTYLPYYGDVARLDGDDDGEPCESLPGGP</sequence>
<feature type="non-terminal residue" evidence="3">
    <location>
        <position position="1"/>
    </location>
</feature>
<dbReference type="AlphaFoldDB" id="A0A383C274"/>
<dbReference type="Pfam" id="PF05901">
    <property type="entry name" value="Excalibur"/>
    <property type="match status" value="1"/>
</dbReference>